<dbReference type="Pfam" id="PF13365">
    <property type="entry name" value="Trypsin_2"/>
    <property type="match status" value="1"/>
</dbReference>
<feature type="transmembrane region" description="Helical" evidence="13">
    <location>
        <begin position="60"/>
        <end position="80"/>
    </location>
</feature>
<dbReference type="InterPro" id="IPR009003">
    <property type="entry name" value="Peptidase_S1_PA"/>
</dbReference>
<dbReference type="SUPFAM" id="SSF50494">
    <property type="entry name" value="Trypsin-like serine proteases"/>
    <property type="match status" value="1"/>
</dbReference>
<evidence type="ECO:0000256" key="5">
    <source>
        <dbReference type="ARBA" id="ARBA00022692"/>
    </source>
</evidence>
<keyword evidence="5 13" id="KW-0812">Transmembrane</keyword>
<feature type="active site" description="Charge relay system" evidence="11">
    <location>
        <position position="263"/>
    </location>
</feature>
<evidence type="ECO:0000256" key="4">
    <source>
        <dbReference type="ARBA" id="ARBA00022670"/>
    </source>
</evidence>
<dbReference type="InterPro" id="IPR003825">
    <property type="entry name" value="Colicin-V_CvpA"/>
</dbReference>
<accession>A0A9D2QDM0</accession>
<dbReference type="EC" id="3.4.21.-" evidence="12"/>
<dbReference type="GO" id="GO:0009403">
    <property type="term" value="P:toxin biosynthetic process"/>
    <property type="evidence" value="ECO:0007669"/>
    <property type="project" value="InterPro"/>
</dbReference>
<reference evidence="14" key="1">
    <citation type="journal article" date="2021" name="PeerJ">
        <title>Extensive microbial diversity within the chicken gut microbiome revealed by metagenomics and culture.</title>
        <authorList>
            <person name="Gilroy R."/>
            <person name="Ravi A."/>
            <person name="Getino M."/>
            <person name="Pursley I."/>
            <person name="Horton D.L."/>
            <person name="Alikhan N.F."/>
            <person name="Baker D."/>
            <person name="Gharbi K."/>
            <person name="Hall N."/>
            <person name="Watson M."/>
            <person name="Adriaenssens E.M."/>
            <person name="Foster-Nyarko E."/>
            <person name="Jarju S."/>
            <person name="Secka A."/>
            <person name="Antonio M."/>
            <person name="Oren A."/>
            <person name="Chaudhuri R.R."/>
            <person name="La Ragione R."/>
            <person name="Hildebrand F."/>
            <person name="Pallen M.J."/>
        </authorList>
    </citation>
    <scope>NUCLEOTIDE SEQUENCE</scope>
    <source>
        <strain evidence="14">ChiHjej13B12-4958</strain>
    </source>
</reference>
<dbReference type="GO" id="GO:0005576">
    <property type="term" value="C:extracellular region"/>
    <property type="evidence" value="ECO:0007669"/>
    <property type="project" value="UniProtKB-SubCell"/>
</dbReference>
<evidence type="ECO:0000256" key="13">
    <source>
        <dbReference type="SAM" id="Phobius"/>
    </source>
</evidence>
<keyword evidence="4 12" id="KW-0645">Protease</keyword>
<feature type="transmembrane region" description="Helical" evidence="13">
    <location>
        <begin position="101"/>
        <end position="120"/>
    </location>
</feature>
<protein>
    <recommendedName>
        <fullName evidence="12">Serine protease</fullName>
        <ecNumber evidence="12">3.4.21.-</ecNumber>
    </recommendedName>
</protein>
<comment type="caution">
    <text evidence="14">The sequence shown here is derived from an EMBL/GenBank/DDBJ whole genome shotgun (WGS) entry which is preliminary data.</text>
</comment>
<comment type="similarity">
    <text evidence="3 12">Belongs to the peptidase S1B family.</text>
</comment>
<dbReference type="InterPro" id="IPR047680">
    <property type="entry name" value="MarP-like"/>
</dbReference>
<dbReference type="GO" id="GO:0008236">
    <property type="term" value="F:serine-type peptidase activity"/>
    <property type="evidence" value="ECO:0007669"/>
    <property type="project" value="UniProtKB-KW"/>
</dbReference>
<proteinExistence type="inferred from homology"/>
<evidence type="ECO:0000256" key="11">
    <source>
        <dbReference type="PIRSR" id="PIRSR608256-1"/>
    </source>
</evidence>
<comment type="subcellular location">
    <subcellularLocation>
        <location evidence="1">Membrane</location>
        <topology evidence="1">Multi-pass membrane protein</topology>
    </subcellularLocation>
    <subcellularLocation>
        <location evidence="2">Secreted</location>
    </subcellularLocation>
</comment>
<gene>
    <name evidence="14" type="ORF">H9751_00815</name>
</gene>
<sequence length="398" mass="41389">MSGSTILDIVIVVIALFALVSGWRQGGASAALSMIGVLVGGIVGLRVLPSVMNHVDGENVRFVVALLVVAGAVVVGYTIGSMIGNRLRDTIRTRAVMRADSAVGAVVQVVTTLLVVWLVIVPVAGNNSGDLGKAVRGSSILSGVSTIAPGWLKSLPSQTASFFGDSGFPVITDPFTDIPDTEVDLPDSELARTAAVQQARPSVVRVVGEAEQCNRILQGTGFAVSEDLVMTNAHVVAGTGSVMLETTEGDAPAQVVYYNPEEDIALVRITDGTTLPILEWASLPGQHNQDAIVLGFPLGGDFQATPARVREQFVVSGPDIYADTRVDREAYTLRGTVVQGNSGGPLVDTNGEVLGLIFGAAVGDSETGYALTKDEVLSNVGDLDAHQAPVDTQKCVVS</sequence>
<dbReference type="InterPro" id="IPR008256">
    <property type="entry name" value="Peptidase_S1B"/>
</dbReference>
<reference evidence="14" key="2">
    <citation type="submission" date="2021-04" db="EMBL/GenBank/DDBJ databases">
        <authorList>
            <person name="Gilroy R."/>
        </authorList>
    </citation>
    <scope>NUCLEOTIDE SEQUENCE</scope>
    <source>
        <strain evidence="14">ChiHjej13B12-4958</strain>
    </source>
</reference>
<feature type="transmembrane region" description="Helical" evidence="13">
    <location>
        <begin position="6"/>
        <end position="23"/>
    </location>
</feature>
<dbReference type="PANTHER" id="PTHR43019">
    <property type="entry name" value="SERINE ENDOPROTEASE DEGS"/>
    <property type="match status" value="1"/>
</dbReference>
<name>A0A9D2QDM0_9CORY</name>
<evidence type="ECO:0000313" key="15">
    <source>
        <dbReference type="Proteomes" id="UP000823858"/>
    </source>
</evidence>
<keyword evidence="9 13" id="KW-1133">Transmembrane helix</keyword>
<keyword evidence="6" id="KW-0732">Signal</keyword>
<evidence type="ECO:0000256" key="9">
    <source>
        <dbReference type="ARBA" id="ARBA00022989"/>
    </source>
</evidence>
<dbReference type="PRINTS" id="PR00839">
    <property type="entry name" value="V8PROTEASE"/>
</dbReference>
<dbReference type="InterPro" id="IPR043504">
    <property type="entry name" value="Peptidase_S1_PA_chymotrypsin"/>
</dbReference>
<dbReference type="GO" id="GO:0016020">
    <property type="term" value="C:membrane"/>
    <property type="evidence" value="ECO:0007669"/>
    <property type="project" value="UniProtKB-SubCell"/>
</dbReference>
<evidence type="ECO:0000313" key="14">
    <source>
        <dbReference type="EMBL" id="HJC84097.1"/>
    </source>
</evidence>
<evidence type="ECO:0000256" key="12">
    <source>
        <dbReference type="RuleBase" id="RU004296"/>
    </source>
</evidence>
<dbReference type="Proteomes" id="UP000823858">
    <property type="component" value="Unassembled WGS sequence"/>
</dbReference>
<feature type="transmembrane region" description="Helical" evidence="13">
    <location>
        <begin position="30"/>
        <end position="48"/>
    </location>
</feature>
<evidence type="ECO:0000256" key="10">
    <source>
        <dbReference type="ARBA" id="ARBA00023136"/>
    </source>
</evidence>
<evidence type="ECO:0000256" key="2">
    <source>
        <dbReference type="ARBA" id="ARBA00004613"/>
    </source>
</evidence>
<dbReference type="GO" id="GO:0006508">
    <property type="term" value="P:proteolysis"/>
    <property type="evidence" value="ECO:0007669"/>
    <property type="project" value="UniProtKB-KW"/>
</dbReference>
<evidence type="ECO:0000256" key="1">
    <source>
        <dbReference type="ARBA" id="ARBA00004141"/>
    </source>
</evidence>
<evidence type="ECO:0000256" key="8">
    <source>
        <dbReference type="ARBA" id="ARBA00022825"/>
    </source>
</evidence>
<keyword evidence="7 12" id="KW-0378">Hydrolase</keyword>
<dbReference type="PANTHER" id="PTHR43019:SF23">
    <property type="entry name" value="PROTEASE DO-LIKE 5, CHLOROPLASTIC"/>
    <property type="match status" value="1"/>
</dbReference>
<evidence type="ECO:0000256" key="3">
    <source>
        <dbReference type="ARBA" id="ARBA00008764"/>
    </source>
</evidence>
<dbReference type="Gene3D" id="2.40.10.10">
    <property type="entry name" value="Trypsin-like serine proteases"/>
    <property type="match status" value="2"/>
</dbReference>
<feature type="active site" description="Charge relay system" evidence="11">
    <location>
        <position position="234"/>
    </location>
</feature>
<dbReference type="EMBL" id="DWVP01000001">
    <property type="protein sequence ID" value="HJC84097.1"/>
    <property type="molecule type" value="Genomic_DNA"/>
</dbReference>
<keyword evidence="10 13" id="KW-0472">Membrane</keyword>
<feature type="active site" description="Charge relay system" evidence="11">
    <location>
        <position position="342"/>
    </location>
</feature>
<dbReference type="Pfam" id="PF02674">
    <property type="entry name" value="Colicin_V"/>
    <property type="match status" value="1"/>
</dbReference>
<evidence type="ECO:0000256" key="7">
    <source>
        <dbReference type="ARBA" id="ARBA00022801"/>
    </source>
</evidence>
<keyword evidence="8 12" id="KW-0720">Serine protease</keyword>
<organism evidence="14 15">
    <name type="scientific">Candidatus Corynebacterium faecigallinarum</name>
    <dbReference type="NCBI Taxonomy" id="2838528"/>
    <lineage>
        <taxon>Bacteria</taxon>
        <taxon>Bacillati</taxon>
        <taxon>Actinomycetota</taxon>
        <taxon>Actinomycetes</taxon>
        <taxon>Mycobacteriales</taxon>
        <taxon>Corynebacteriaceae</taxon>
        <taxon>Corynebacterium</taxon>
    </lineage>
</organism>
<dbReference type="AlphaFoldDB" id="A0A9D2QDM0"/>
<dbReference type="NCBIfam" id="NF033740">
    <property type="entry name" value="MarP_fam_protase"/>
    <property type="match status" value="1"/>
</dbReference>
<evidence type="ECO:0000256" key="6">
    <source>
        <dbReference type="ARBA" id="ARBA00022729"/>
    </source>
</evidence>